<dbReference type="Gene3D" id="1.10.150.240">
    <property type="entry name" value="Putative phosphatase, domain 2"/>
    <property type="match status" value="1"/>
</dbReference>
<dbReference type="InterPro" id="IPR041492">
    <property type="entry name" value="HAD_2"/>
</dbReference>
<dbReference type="RefSeq" id="WP_128520997.1">
    <property type="nucleotide sequence ID" value="NZ_RJQC01000004.1"/>
</dbReference>
<accession>A0A3N0HX49</accession>
<dbReference type="SFLD" id="SFLDG01129">
    <property type="entry name" value="C1.5:_HAD__Beta-PGM__Phosphata"/>
    <property type="match status" value="1"/>
</dbReference>
<dbReference type="Pfam" id="PF13419">
    <property type="entry name" value="HAD_2"/>
    <property type="match status" value="1"/>
</dbReference>
<dbReference type="PANTHER" id="PTHR43434:SF20">
    <property type="entry name" value="5'-NUCLEOTIDASE"/>
    <property type="match status" value="1"/>
</dbReference>
<dbReference type="InterPro" id="IPR023214">
    <property type="entry name" value="HAD_sf"/>
</dbReference>
<keyword evidence="2" id="KW-1185">Reference proteome</keyword>
<dbReference type="OrthoDB" id="9792518at2"/>
<keyword evidence="1" id="KW-0378">Hydrolase</keyword>
<dbReference type="Gene3D" id="3.40.50.1000">
    <property type="entry name" value="HAD superfamily/HAD-like"/>
    <property type="match status" value="1"/>
</dbReference>
<name>A0A3N0HX49_9FIRM</name>
<sequence length="215" mass="23729">MKYLLFDLDGTLSESAPGITQSVQYALSTIGIEEPDLKTLEHFVGPPLNTEFKKTYGVDDQTAIDLVQAYRTFYNETGIFACSMYAGIESLIPQLHKQGKKLGICSSKPKVYVEQILANFGIFDCFSLINAPDLQDELQKKNQSDKATLIQQALDHWQVDPNQVAMVGDRYMDICGAKANGVLAIGVTYGYGSYEELKDADILVNSVSQLAQVLL</sequence>
<dbReference type="EMBL" id="RJQC01000004">
    <property type="protein sequence ID" value="RNM29311.1"/>
    <property type="molecule type" value="Genomic_DNA"/>
</dbReference>
<reference evidence="1 2" key="1">
    <citation type="submission" date="2018-11" db="EMBL/GenBank/DDBJ databases">
        <title>Clostridium sp. nov., a member of the family Erysipelotrichaceae isolated from pig faeces.</title>
        <authorList>
            <person name="Chang Y.-H."/>
        </authorList>
    </citation>
    <scope>NUCLEOTIDE SEQUENCE [LARGE SCALE GENOMIC DNA]</scope>
    <source>
        <strain evidence="1 2">YH-panp20</strain>
    </source>
</reference>
<organism evidence="1 2">
    <name type="scientific">Absicoccus porci</name>
    <dbReference type="NCBI Taxonomy" id="2486576"/>
    <lineage>
        <taxon>Bacteria</taxon>
        <taxon>Bacillati</taxon>
        <taxon>Bacillota</taxon>
        <taxon>Erysipelotrichia</taxon>
        <taxon>Erysipelotrichales</taxon>
        <taxon>Erysipelotrichaceae</taxon>
        <taxon>Absicoccus</taxon>
    </lineage>
</organism>
<gene>
    <name evidence="1" type="ORF">EDX97_09920</name>
</gene>
<protein>
    <submittedName>
        <fullName evidence="1">HAD family hydrolase</fullName>
    </submittedName>
</protein>
<dbReference type="SUPFAM" id="SSF56784">
    <property type="entry name" value="HAD-like"/>
    <property type="match status" value="1"/>
</dbReference>
<dbReference type="InterPro" id="IPR036412">
    <property type="entry name" value="HAD-like_sf"/>
</dbReference>
<proteinExistence type="predicted"/>
<dbReference type="Proteomes" id="UP000276568">
    <property type="component" value="Unassembled WGS sequence"/>
</dbReference>
<evidence type="ECO:0000313" key="2">
    <source>
        <dbReference type="Proteomes" id="UP000276568"/>
    </source>
</evidence>
<dbReference type="PANTHER" id="PTHR43434">
    <property type="entry name" value="PHOSPHOGLYCOLATE PHOSPHATASE"/>
    <property type="match status" value="1"/>
</dbReference>
<dbReference type="InterPro" id="IPR050155">
    <property type="entry name" value="HAD-like_hydrolase_sf"/>
</dbReference>
<dbReference type="GO" id="GO:0004713">
    <property type="term" value="F:protein tyrosine kinase activity"/>
    <property type="evidence" value="ECO:0007669"/>
    <property type="project" value="TreeGrafter"/>
</dbReference>
<dbReference type="GO" id="GO:0005829">
    <property type="term" value="C:cytosol"/>
    <property type="evidence" value="ECO:0007669"/>
    <property type="project" value="TreeGrafter"/>
</dbReference>
<dbReference type="AlphaFoldDB" id="A0A3N0HX49"/>
<dbReference type="InterPro" id="IPR023198">
    <property type="entry name" value="PGP-like_dom2"/>
</dbReference>
<dbReference type="SFLD" id="SFLDS00003">
    <property type="entry name" value="Haloacid_Dehalogenase"/>
    <property type="match status" value="1"/>
</dbReference>
<comment type="caution">
    <text evidence="1">The sequence shown here is derived from an EMBL/GenBank/DDBJ whole genome shotgun (WGS) entry which is preliminary data.</text>
</comment>
<dbReference type="GO" id="GO:0016787">
    <property type="term" value="F:hydrolase activity"/>
    <property type="evidence" value="ECO:0007669"/>
    <property type="project" value="UniProtKB-KW"/>
</dbReference>
<evidence type="ECO:0000313" key="1">
    <source>
        <dbReference type="EMBL" id="RNM29311.1"/>
    </source>
</evidence>